<evidence type="ECO:0000259" key="2">
    <source>
        <dbReference type="Pfam" id="PF01569"/>
    </source>
</evidence>
<dbReference type="STRING" id="1121302.SAMN02745163_02719"/>
<organism evidence="3 4">
    <name type="scientific">Clostridium cavendishii DSM 21758</name>
    <dbReference type="NCBI Taxonomy" id="1121302"/>
    <lineage>
        <taxon>Bacteria</taxon>
        <taxon>Bacillati</taxon>
        <taxon>Bacillota</taxon>
        <taxon>Clostridia</taxon>
        <taxon>Eubacteriales</taxon>
        <taxon>Clostridiaceae</taxon>
        <taxon>Clostridium</taxon>
    </lineage>
</organism>
<reference evidence="3 4" key="1">
    <citation type="submission" date="2016-11" db="EMBL/GenBank/DDBJ databases">
        <authorList>
            <person name="Jaros S."/>
            <person name="Januszkiewicz K."/>
            <person name="Wedrychowicz H."/>
        </authorList>
    </citation>
    <scope>NUCLEOTIDE SEQUENCE [LARGE SCALE GENOMIC DNA]</scope>
    <source>
        <strain evidence="3 4">DSM 21758</strain>
    </source>
</reference>
<feature type="transmembrane region" description="Helical" evidence="1">
    <location>
        <begin position="151"/>
        <end position="171"/>
    </location>
</feature>
<feature type="domain" description="Phosphatidic acid phosphatase type 2/haloperoxidase" evidence="2">
    <location>
        <begin position="102"/>
        <end position="199"/>
    </location>
</feature>
<feature type="transmembrane region" description="Helical" evidence="1">
    <location>
        <begin position="6"/>
        <end position="27"/>
    </location>
</feature>
<dbReference type="RefSeq" id="WP_084108767.1">
    <property type="nucleotide sequence ID" value="NZ_FQZB01000011.1"/>
</dbReference>
<dbReference type="SUPFAM" id="SSF48317">
    <property type="entry name" value="Acid phosphatase/Vanadium-dependent haloperoxidase"/>
    <property type="match status" value="1"/>
</dbReference>
<evidence type="ECO:0000256" key="1">
    <source>
        <dbReference type="SAM" id="Phobius"/>
    </source>
</evidence>
<keyword evidence="1" id="KW-1133">Transmembrane helix</keyword>
<keyword evidence="1" id="KW-0472">Membrane</keyword>
<dbReference type="AlphaFoldDB" id="A0A1M6MQ60"/>
<name>A0A1M6MQ60_9CLOT</name>
<accession>A0A1M6MQ60</accession>
<evidence type="ECO:0000313" key="4">
    <source>
        <dbReference type="Proteomes" id="UP000184310"/>
    </source>
</evidence>
<gene>
    <name evidence="3" type="ORF">SAMN02745163_02719</name>
</gene>
<dbReference type="Proteomes" id="UP000184310">
    <property type="component" value="Unassembled WGS sequence"/>
</dbReference>
<keyword evidence="4" id="KW-1185">Reference proteome</keyword>
<dbReference type="EMBL" id="FQZB01000011">
    <property type="protein sequence ID" value="SHJ85549.1"/>
    <property type="molecule type" value="Genomic_DNA"/>
</dbReference>
<sequence length="214" mass="24879">MDKVKYYTKHASFMLIYVAISLAYRVFNKSNGNVIVLVSDYDKKIPFIKEFILAYDIWYIFIIFGLFYLLFHNIHSYYEAVIGLSVGLLVCYTIYTFFQTTVPRPSIIGNDFFSVLVNFTYKNDLPYNCFPSIHVFTTSIMMISLSKEESLGKIYGGIINIIGILIILSTLFVKQHVILDVLVAIELSVAIYIIINRIGRRFIQNEQRDYTYSR</sequence>
<feature type="transmembrane region" description="Helical" evidence="1">
    <location>
        <begin position="77"/>
        <end position="98"/>
    </location>
</feature>
<protein>
    <submittedName>
        <fullName evidence="3">PAP2 superfamily</fullName>
    </submittedName>
</protein>
<dbReference type="OrthoDB" id="9790723at2"/>
<feature type="transmembrane region" description="Helical" evidence="1">
    <location>
        <begin position="51"/>
        <end position="71"/>
    </location>
</feature>
<keyword evidence="1" id="KW-0812">Transmembrane</keyword>
<dbReference type="InterPro" id="IPR036938">
    <property type="entry name" value="PAP2/HPO_sf"/>
</dbReference>
<evidence type="ECO:0000313" key="3">
    <source>
        <dbReference type="EMBL" id="SHJ85549.1"/>
    </source>
</evidence>
<proteinExistence type="predicted"/>
<dbReference type="GO" id="GO:0016020">
    <property type="term" value="C:membrane"/>
    <property type="evidence" value="ECO:0007669"/>
    <property type="project" value="UniProtKB-SubCell"/>
</dbReference>
<dbReference type="Pfam" id="PF01569">
    <property type="entry name" value="PAP2"/>
    <property type="match status" value="1"/>
</dbReference>
<dbReference type="InterPro" id="IPR000326">
    <property type="entry name" value="PAP2/HPO"/>
</dbReference>
<feature type="transmembrane region" description="Helical" evidence="1">
    <location>
        <begin position="177"/>
        <end position="195"/>
    </location>
</feature>